<evidence type="ECO:0000313" key="15">
    <source>
        <dbReference type="Proteomes" id="UP000530628"/>
    </source>
</evidence>
<dbReference type="InterPro" id="IPR021728">
    <property type="entry name" value="DUF3300"/>
</dbReference>
<dbReference type="Proteomes" id="UP000254503">
    <property type="component" value="Unassembled WGS sequence"/>
</dbReference>
<dbReference type="PANTHER" id="PTHR40269">
    <property type="entry name" value="OUTER MEMBRANE PROTEIN-RELATED"/>
    <property type="match status" value="1"/>
</dbReference>
<dbReference type="EMBL" id="AASWOY010000020">
    <property type="protein sequence ID" value="EFH6649128.1"/>
    <property type="molecule type" value="Genomic_DNA"/>
</dbReference>
<evidence type="ECO:0000313" key="14">
    <source>
        <dbReference type="Proteomes" id="UP000521991"/>
    </source>
</evidence>
<evidence type="ECO:0000313" key="6">
    <source>
        <dbReference type="EMBL" id="EMM0023980.1"/>
    </source>
</evidence>
<dbReference type="PANTHER" id="PTHR40269:SF1">
    <property type="entry name" value="OUTER MEMBRANE PROTEIN"/>
    <property type="match status" value="1"/>
</dbReference>
<feature type="compositionally biased region" description="Basic and acidic residues" evidence="1">
    <location>
        <begin position="490"/>
        <end position="499"/>
    </location>
</feature>
<feature type="chain" id="PRO_5015031547" evidence="2">
    <location>
        <begin position="23"/>
        <end position="617"/>
    </location>
</feature>
<dbReference type="Proteomes" id="UP000321295">
    <property type="component" value="Unassembled WGS sequence"/>
</dbReference>
<evidence type="ECO:0000313" key="4">
    <source>
        <dbReference type="EMBL" id="EFH0366457.1"/>
    </source>
</evidence>
<dbReference type="AlphaFoldDB" id="A0A094VVJ6"/>
<dbReference type="OMA" id="QWVAPIA"/>
<reference evidence="6" key="10">
    <citation type="submission" date="2024-02" db="EMBL/GenBank/DDBJ databases">
        <authorList>
            <consortium name="Clinical and Environmental Microbiology Branch: Whole genome sequencing antimicrobial resistance pathogens in the healthcare setting"/>
        </authorList>
    </citation>
    <scope>NUCLEOTIDE SEQUENCE</scope>
    <source>
        <strain evidence="6">2023CK-00345</strain>
    </source>
</reference>
<dbReference type="Pfam" id="PF11737">
    <property type="entry name" value="DUF3300"/>
    <property type="match status" value="1"/>
</dbReference>
<evidence type="ECO:0000313" key="16">
    <source>
        <dbReference type="Proteomes" id="UP000538406"/>
    </source>
</evidence>
<dbReference type="EMBL" id="VRXD01000003">
    <property type="protein sequence ID" value="TXQ38328.1"/>
    <property type="molecule type" value="Genomic_DNA"/>
</dbReference>
<feature type="region of interest" description="Disordered" evidence="1">
    <location>
        <begin position="387"/>
        <end position="419"/>
    </location>
</feature>
<reference evidence="5 15" key="5">
    <citation type="submission" date="2019-11" db="EMBL/GenBank/DDBJ databases">
        <authorList>
            <consortium name="GenomeTrakr network: Whole genome sequencing for foodborne pathogen traceback"/>
        </authorList>
    </citation>
    <scope>NUCLEOTIDE SEQUENCE [LARGE SCALE GENOMIC DNA]</scope>
    <source>
        <strain evidence="5 15">PSU-2072</strain>
    </source>
</reference>
<evidence type="ECO:0000313" key="12">
    <source>
        <dbReference type="Proteomes" id="UP000254503"/>
    </source>
</evidence>
<evidence type="ECO:0000256" key="1">
    <source>
        <dbReference type="SAM" id="MobiDB-lite"/>
    </source>
</evidence>
<feature type="compositionally biased region" description="Polar residues" evidence="1">
    <location>
        <begin position="453"/>
        <end position="474"/>
    </location>
</feature>
<feature type="compositionally biased region" description="Basic and acidic residues" evidence="1">
    <location>
        <begin position="522"/>
        <end position="531"/>
    </location>
</feature>
<dbReference type="EMBL" id="JACZOI010000034">
    <property type="protein sequence ID" value="MBE0978429.1"/>
    <property type="molecule type" value="Genomic_DNA"/>
</dbReference>
<dbReference type="RefSeq" id="WP_000784470.1">
    <property type="nucleotide sequence ID" value="NZ_AP022177.1"/>
</dbReference>
<reference evidence="3 16" key="3">
    <citation type="submission" date="2018-08" db="EMBL/GenBank/DDBJ databases">
        <authorList>
            <consortium name="NARMS: The National Antimicrobial Resistance Monitoring System"/>
        </authorList>
    </citation>
    <scope>NUCLEOTIDE SEQUENCE [LARGE SCALE GENOMIC DNA]</scope>
    <source>
        <strain evidence="3 16">FSIS11705178</strain>
    </source>
</reference>
<reference evidence="7" key="9">
    <citation type="submission" date="2021-03" db="EMBL/GenBank/DDBJ databases">
        <authorList>
            <consortium name="NCBI Pathogen Detection Project"/>
        </authorList>
    </citation>
    <scope>NUCLEOTIDE SEQUENCE</scope>
    <source>
        <strain evidence="7">Escherichia coli</strain>
    </source>
</reference>
<evidence type="ECO:0000313" key="10">
    <source>
        <dbReference type="EMBL" id="STJ56779.1"/>
    </source>
</evidence>
<dbReference type="Proteomes" id="UP000870292">
    <property type="component" value="Unassembled WGS sequence"/>
</dbReference>
<reference evidence="11 13" key="4">
    <citation type="submission" date="2019-08" db="EMBL/GenBank/DDBJ databases">
        <title>Whole genome analysis of cultivated E. coli strains isolated from CD patients and healthy donors.</title>
        <authorList>
            <person name="Siniagina M.N."/>
            <person name="Markelova M.I."/>
            <person name="Laikov A.V."/>
            <person name="Boulygina E.A."/>
            <person name="Khusnutdinova D.R."/>
            <person name="Kharchenko A."/>
            <person name="Grigoryeva T.V."/>
        </authorList>
    </citation>
    <scope>NUCLEOTIDE SEQUENCE [LARGE SCALE GENOMIC DNA]</scope>
    <source>
        <strain evidence="11 13">1_45_11</strain>
    </source>
</reference>
<proteinExistence type="predicted"/>
<evidence type="ECO:0000313" key="7">
    <source>
        <dbReference type="EMBL" id="HBB1573472.1"/>
    </source>
</evidence>
<name>A0A094VVJ6_ECOLX</name>
<dbReference type="Proteomes" id="UP000521991">
    <property type="component" value="Unassembled WGS sequence"/>
</dbReference>
<dbReference type="EMBL" id="AASHPR010000011">
    <property type="protein sequence ID" value="EFC3524484.1"/>
    <property type="molecule type" value="Genomic_DNA"/>
</dbReference>
<evidence type="ECO:0000313" key="3">
    <source>
        <dbReference type="EMBL" id="EFC3524484.1"/>
    </source>
</evidence>
<feature type="region of interest" description="Disordered" evidence="1">
    <location>
        <begin position="443"/>
        <end position="599"/>
    </location>
</feature>
<dbReference type="Proteomes" id="UP000640866">
    <property type="component" value="Unassembled WGS sequence"/>
</dbReference>
<reference evidence="4 14" key="6">
    <citation type="submission" date="2020-02" db="EMBL/GenBank/DDBJ databases">
        <authorList>
            <consortium name="PulseNet: The National Subtyping Network for Foodborne Disease Surveillance"/>
            <person name="Tarr C.L."/>
            <person name="Trees E."/>
            <person name="Katz L.S."/>
            <person name="Carleton-Romer H.A."/>
            <person name="Stroika S."/>
            <person name="Kucerova Z."/>
            <person name="Roache K.F."/>
            <person name="Sabol A.L."/>
            <person name="Besser J."/>
            <person name="Gerner-Smidt P."/>
        </authorList>
    </citation>
    <scope>NUCLEOTIDE SEQUENCE [LARGE SCALE GENOMIC DNA]</scope>
    <source>
        <strain evidence="4 14">PNUSAE004166</strain>
    </source>
</reference>
<reference evidence="10 12" key="2">
    <citation type="submission" date="2018-06" db="EMBL/GenBank/DDBJ databases">
        <authorList>
            <consortium name="Pathogen Informatics"/>
            <person name="Doyle S."/>
        </authorList>
    </citation>
    <scope>NUCLEOTIDE SEQUENCE [LARGE SCALE GENOMIC DNA]</scope>
    <source>
        <strain evidence="10 12">NCTC9045</strain>
    </source>
</reference>
<feature type="compositionally biased region" description="Polar residues" evidence="1">
    <location>
        <begin position="586"/>
        <end position="599"/>
    </location>
</feature>
<dbReference type="EMBL" id="ABLFQU030000004">
    <property type="protein sequence ID" value="EMM0023980.1"/>
    <property type="molecule type" value="Genomic_DNA"/>
</dbReference>
<evidence type="ECO:0000313" key="8">
    <source>
        <dbReference type="EMBL" id="MBE0978429.1"/>
    </source>
</evidence>
<evidence type="ECO:0000256" key="2">
    <source>
        <dbReference type="SAM" id="SignalP"/>
    </source>
</evidence>
<dbReference type="Proteomes" id="UP000538406">
    <property type="component" value="Unassembled WGS sequence"/>
</dbReference>
<feature type="compositionally biased region" description="Basic and acidic residues" evidence="1">
    <location>
        <begin position="572"/>
        <end position="585"/>
    </location>
</feature>
<dbReference type="SMR" id="A0A094VVJ6"/>
<reference evidence="9" key="8">
    <citation type="submission" date="2021-02" db="EMBL/GenBank/DDBJ databases">
        <title>Co-localization of colistin and carbapenem -resistance genes on a novel transferable IncHI2 plasmid in Escherichia coli from chicken-origin.</title>
        <authorList>
            <person name="Hoffmann M."/>
            <person name="Balkey M."/>
            <person name="Ronco T."/>
            <person name="Hendriksen R.S."/>
        </authorList>
    </citation>
    <scope>NUCLEOTIDE SEQUENCE</scope>
    <source>
        <strain evidence="9">CFSAN083829</strain>
    </source>
</reference>
<accession>A0A094VVJ6</accession>
<feature type="compositionally biased region" description="Polar residues" evidence="1">
    <location>
        <begin position="549"/>
        <end position="570"/>
    </location>
</feature>
<dbReference type="EMBL" id="DADUEU010000013">
    <property type="protein sequence ID" value="HBB1573472.1"/>
    <property type="molecule type" value="Genomic_DNA"/>
</dbReference>
<evidence type="ECO:0000313" key="13">
    <source>
        <dbReference type="Proteomes" id="UP000321295"/>
    </source>
</evidence>
<dbReference type="EMBL" id="UGDD01000002">
    <property type="protein sequence ID" value="STJ56779.1"/>
    <property type="molecule type" value="Genomic_DNA"/>
</dbReference>
<evidence type="ECO:0000313" key="11">
    <source>
        <dbReference type="EMBL" id="TXQ38328.1"/>
    </source>
</evidence>
<sequence length="617" mass="69362">MKMTLPFKPHVLALICSAGLCAASTGLYIKSRTVEAPVEPQSTQLAVSDAAAVTFPATVSAPPVTPAVVKSAFSTAQIDQWVAPVALYPDALLSQVLMASTYPTNVAQAVQWSHDNPLKQGDAAIQAVSDQPWDASVKSLVAFPQLMALMGENPQWVQNLGDAFLAQPQDVMDSVQRLRQLAQQTGSLKSSTEQKVITTTKKAVPVKQTVTAPVIPSNTVLTANPVITEPATTVISIEPANPDVVYIPNYNPTVVYGNWANTAYPPVYLPPPAGEPFVDSFVRGFGYSMGVATTYALFSSIDWDDDDHDHHHHDNDDYHHHDGGHRDGNGWQHNGDNINIDVNNFNRITGEHLTDKNMAWRHNPNYRNGVPYHDQDMAKRFHQTDVNGGMSATQLPAPTRDSQRQAAANQFQQRTHAAPVITRDTQRQAAAQRFNEAEHYGSYDDFHDFSRRQPLTQQQKDAARQRYQSASPEQRQAVRERMQTNPKIQQRREAARERIQSASPEQRQAVREKMQTNPQNQQRRDAARERIQSASPEQRQVFKEKVQQRPLNQQQRDNARQRVQSASPEQRQVFREKVQESRPQRLNDSNHTVRLNNEQRSAVCERLSERGARRLER</sequence>
<protein>
    <submittedName>
        <fullName evidence="5">DUF3300 domain-containing protein</fullName>
    </submittedName>
    <submittedName>
        <fullName evidence="10">Protein of uncharacterized function (DUF3300)</fullName>
    </submittedName>
</protein>
<dbReference type="EMBL" id="AASURL010000043">
    <property type="protein sequence ID" value="EFH0366457.1"/>
    <property type="molecule type" value="Genomic_DNA"/>
</dbReference>
<dbReference type="Proteomes" id="UP000530628">
    <property type="component" value="Unassembled WGS sequence"/>
</dbReference>
<feature type="signal peptide" evidence="2">
    <location>
        <begin position="1"/>
        <end position="22"/>
    </location>
</feature>
<dbReference type="Proteomes" id="UP000663166">
    <property type="component" value="Chromosome"/>
</dbReference>
<feature type="compositionally biased region" description="Polar residues" evidence="1">
    <location>
        <begin position="387"/>
        <end position="396"/>
    </location>
</feature>
<dbReference type="EMBL" id="CP070393">
    <property type="protein sequence ID" value="QRZ98329.1"/>
    <property type="molecule type" value="Genomic_DNA"/>
</dbReference>
<reference evidence="7" key="1">
    <citation type="journal article" date="2018" name="Genome Biol.">
        <title>SKESA: strategic k-mer extension for scrupulous assemblies.</title>
        <authorList>
            <person name="Souvorov A."/>
            <person name="Agarwala R."/>
            <person name="Lipman D.J."/>
        </authorList>
    </citation>
    <scope>NUCLEOTIDE SEQUENCE</scope>
    <source>
        <strain evidence="7">Escherichia coli</strain>
    </source>
</reference>
<keyword evidence="2" id="KW-0732">Signal</keyword>
<gene>
    <name evidence="4" type="ORF">BGM66_002918</name>
    <name evidence="3" type="ORF">CTR35_001605</name>
    <name evidence="11" type="ORF">FV293_03160</name>
    <name evidence="5" type="ORF">GNW61_10285</name>
    <name evidence="8" type="ORF">IH772_14175</name>
    <name evidence="7" type="ORF">J0541_002381</name>
    <name evidence="9" type="ORF">JNP96_04775</name>
    <name evidence="10" type="ORF">NCTC9045_04776</name>
    <name evidence="6" type="ORF">P6223_000472</name>
</gene>
<reference evidence="8" key="7">
    <citation type="submission" date="2020-09" db="EMBL/GenBank/DDBJ databases">
        <title>Emerging polyconal dissemination of OXA-244-producing E. coli in France.</title>
        <authorList>
            <person name="Emeraud C."/>
            <person name="Girlich D."/>
            <person name="Bonnin R.A."/>
            <person name="Jousset A.B."/>
            <person name="Naas T."/>
            <person name="Dortet L."/>
        </authorList>
    </citation>
    <scope>NUCLEOTIDE SEQUENCE</scope>
    <source>
        <strain evidence="8">225E3</strain>
    </source>
</reference>
<evidence type="ECO:0000313" key="9">
    <source>
        <dbReference type="EMBL" id="QRZ98329.1"/>
    </source>
</evidence>
<feature type="compositionally biased region" description="Low complexity" evidence="1">
    <location>
        <begin position="404"/>
        <end position="414"/>
    </location>
</feature>
<organism evidence="5 15">
    <name type="scientific">Escherichia coli</name>
    <dbReference type="NCBI Taxonomy" id="562"/>
    <lineage>
        <taxon>Bacteria</taxon>
        <taxon>Pseudomonadati</taxon>
        <taxon>Pseudomonadota</taxon>
        <taxon>Gammaproteobacteria</taxon>
        <taxon>Enterobacterales</taxon>
        <taxon>Enterobacteriaceae</taxon>
        <taxon>Escherichia</taxon>
    </lineage>
</organism>
<evidence type="ECO:0000313" key="5">
    <source>
        <dbReference type="EMBL" id="EFH6649128.1"/>
    </source>
</evidence>